<dbReference type="GO" id="GO:0004222">
    <property type="term" value="F:metalloendopeptidase activity"/>
    <property type="evidence" value="ECO:0007669"/>
    <property type="project" value="InterPro"/>
</dbReference>
<comment type="cofactor">
    <cofactor evidence="10">
        <name>Zn(2+)</name>
        <dbReference type="ChEBI" id="CHEBI:29105"/>
    </cofactor>
    <text evidence="10">Binds 1 zinc ion per subunit.</text>
</comment>
<evidence type="ECO:0000256" key="2">
    <source>
        <dbReference type="ARBA" id="ARBA00022670"/>
    </source>
</evidence>
<keyword evidence="1" id="KW-1003">Cell membrane</keyword>
<evidence type="ECO:0000313" key="14">
    <source>
        <dbReference type="Proteomes" id="UP000189370"/>
    </source>
</evidence>
<evidence type="ECO:0000256" key="1">
    <source>
        <dbReference type="ARBA" id="ARBA00022475"/>
    </source>
</evidence>
<gene>
    <name evidence="13" type="ORF">A6E15_00595</name>
</gene>
<keyword evidence="4" id="KW-0479">Metal-binding</keyword>
<reference evidence="14" key="1">
    <citation type="submission" date="2016-04" db="EMBL/GenBank/DDBJ databases">
        <authorList>
            <person name="Chen S.-C."/>
            <person name="Lai M.-C."/>
        </authorList>
    </citation>
    <scope>NUCLEOTIDE SEQUENCE [LARGE SCALE GENOMIC DNA]</scope>
    <source>
        <strain evidence="14">AB14</strain>
    </source>
</reference>
<dbReference type="PANTHER" id="PTHR43221:SF2">
    <property type="entry name" value="PROTEASE HTPX HOMOLOG"/>
    <property type="match status" value="1"/>
</dbReference>
<dbReference type="STRING" id="301967.A6E15_00595"/>
<evidence type="ECO:0000256" key="5">
    <source>
        <dbReference type="ARBA" id="ARBA00022801"/>
    </source>
</evidence>
<evidence type="ECO:0000259" key="12">
    <source>
        <dbReference type="Pfam" id="PF01435"/>
    </source>
</evidence>
<comment type="similarity">
    <text evidence="10">Belongs to the peptidase M48 family.</text>
</comment>
<keyword evidence="9 11" id="KW-0472">Membrane</keyword>
<accession>A0A1S8ASB5</accession>
<keyword evidence="2 10" id="KW-0645">Protease</keyword>
<evidence type="ECO:0000256" key="9">
    <source>
        <dbReference type="ARBA" id="ARBA00023136"/>
    </source>
</evidence>
<evidence type="ECO:0000256" key="7">
    <source>
        <dbReference type="ARBA" id="ARBA00022989"/>
    </source>
</evidence>
<feature type="transmembrane region" description="Helical" evidence="11">
    <location>
        <begin position="12"/>
        <end position="33"/>
    </location>
</feature>
<comment type="caution">
    <text evidence="13">The sequence shown here is derived from an EMBL/GenBank/DDBJ whole genome shotgun (WGS) entry which is preliminary data.</text>
</comment>
<protein>
    <submittedName>
        <fullName evidence="13">Peptidase M48</fullName>
    </submittedName>
</protein>
<evidence type="ECO:0000256" key="8">
    <source>
        <dbReference type="ARBA" id="ARBA00023049"/>
    </source>
</evidence>
<dbReference type="GO" id="GO:0046872">
    <property type="term" value="F:metal ion binding"/>
    <property type="evidence" value="ECO:0007669"/>
    <property type="project" value="UniProtKB-KW"/>
</dbReference>
<keyword evidence="8 10" id="KW-0482">Metalloprotease</keyword>
<dbReference type="PANTHER" id="PTHR43221">
    <property type="entry name" value="PROTEASE HTPX"/>
    <property type="match status" value="1"/>
</dbReference>
<dbReference type="AlphaFoldDB" id="A0A1S8ASB5"/>
<feature type="transmembrane region" description="Helical" evidence="11">
    <location>
        <begin position="45"/>
        <end position="64"/>
    </location>
</feature>
<dbReference type="OrthoDB" id="28389at2157"/>
<keyword evidence="6 10" id="KW-0862">Zinc</keyword>
<proteinExistence type="inferred from homology"/>
<evidence type="ECO:0000313" key="13">
    <source>
        <dbReference type="EMBL" id="OLZ39572.1"/>
    </source>
</evidence>
<feature type="domain" description="Peptidase M48" evidence="12">
    <location>
        <begin position="86"/>
        <end position="319"/>
    </location>
</feature>
<keyword evidence="5 10" id="KW-0378">Hydrolase</keyword>
<organism evidence="13 14">
    <name type="scientific">Natrinema saccharevitans</name>
    <dbReference type="NCBI Taxonomy" id="301967"/>
    <lineage>
        <taxon>Archaea</taxon>
        <taxon>Methanobacteriati</taxon>
        <taxon>Methanobacteriota</taxon>
        <taxon>Stenosarchaea group</taxon>
        <taxon>Halobacteria</taxon>
        <taxon>Halobacteriales</taxon>
        <taxon>Natrialbaceae</taxon>
        <taxon>Natrinema</taxon>
    </lineage>
</organism>
<dbReference type="InterPro" id="IPR050083">
    <property type="entry name" value="HtpX_protease"/>
</dbReference>
<feature type="transmembrane region" description="Helical" evidence="11">
    <location>
        <begin position="187"/>
        <end position="207"/>
    </location>
</feature>
<keyword evidence="14" id="KW-1185">Reference proteome</keyword>
<evidence type="ECO:0000256" key="4">
    <source>
        <dbReference type="ARBA" id="ARBA00022723"/>
    </source>
</evidence>
<dbReference type="RefSeq" id="WP_076142920.1">
    <property type="nucleotide sequence ID" value="NZ_LWLN01000001.1"/>
</dbReference>
<dbReference type="EMBL" id="LWLN01000001">
    <property type="protein sequence ID" value="OLZ39572.1"/>
    <property type="molecule type" value="Genomic_DNA"/>
</dbReference>
<dbReference type="InterPro" id="IPR001915">
    <property type="entry name" value="Peptidase_M48"/>
</dbReference>
<dbReference type="Proteomes" id="UP000189370">
    <property type="component" value="Unassembled WGS sequence"/>
</dbReference>
<evidence type="ECO:0000256" key="11">
    <source>
        <dbReference type="SAM" id="Phobius"/>
    </source>
</evidence>
<evidence type="ECO:0000256" key="10">
    <source>
        <dbReference type="RuleBase" id="RU003983"/>
    </source>
</evidence>
<keyword evidence="3 11" id="KW-0812">Transmembrane</keyword>
<sequence>MPSGPTALRIRMVAAIVGLGVVMVAFLAGVWAVFYGVLRLLDVGIAARVAFATTVATLVTIGYLEYRQLETIERLADAHPVDRETAPDLYETATRVAAQLDVPAPTIAVSDRDAPEALAVGLRPDAVRLVLSLGTIDALDGDQLEAVIAHELAHVGNRDAMVMTAASLPVVLADGLRSRLERIENPGWAAVVTVPLGFLSTAVWVVGRTITARFSRARERAADRAAAEATGSPAALASALRRLDREIDETPDRDLRAASSVSSLSVLSLEPDEPEKVMLGPEGETEPSYWRLRKRLYRLERYLFDTHPPTDDRIAALAALERRQ</sequence>
<dbReference type="Gene3D" id="3.30.2010.10">
    <property type="entry name" value="Metalloproteases ('zincins'), catalytic domain"/>
    <property type="match status" value="1"/>
</dbReference>
<name>A0A1S8ASB5_9EURY</name>
<dbReference type="GO" id="GO:0006508">
    <property type="term" value="P:proteolysis"/>
    <property type="evidence" value="ECO:0007669"/>
    <property type="project" value="UniProtKB-KW"/>
</dbReference>
<evidence type="ECO:0000256" key="3">
    <source>
        <dbReference type="ARBA" id="ARBA00022692"/>
    </source>
</evidence>
<keyword evidence="7 11" id="KW-1133">Transmembrane helix</keyword>
<dbReference type="Pfam" id="PF01435">
    <property type="entry name" value="Peptidase_M48"/>
    <property type="match status" value="1"/>
</dbReference>
<evidence type="ECO:0000256" key="6">
    <source>
        <dbReference type="ARBA" id="ARBA00022833"/>
    </source>
</evidence>